<evidence type="ECO:0000256" key="1">
    <source>
        <dbReference type="SAM" id="Phobius"/>
    </source>
</evidence>
<organism evidence="2 3">
    <name type="scientific">Conidiobolus coronatus (strain ATCC 28846 / CBS 209.66 / NRRL 28638)</name>
    <name type="common">Delacroixia coronata</name>
    <dbReference type="NCBI Taxonomy" id="796925"/>
    <lineage>
        <taxon>Eukaryota</taxon>
        <taxon>Fungi</taxon>
        <taxon>Fungi incertae sedis</taxon>
        <taxon>Zoopagomycota</taxon>
        <taxon>Entomophthoromycotina</taxon>
        <taxon>Entomophthoromycetes</taxon>
        <taxon>Entomophthorales</taxon>
        <taxon>Ancylistaceae</taxon>
        <taxon>Conidiobolus</taxon>
    </lineage>
</organism>
<feature type="transmembrane region" description="Helical" evidence="1">
    <location>
        <begin position="35"/>
        <end position="59"/>
    </location>
</feature>
<keyword evidence="1" id="KW-1133">Transmembrane helix</keyword>
<evidence type="ECO:0000313" key="2">
    <source>
        <dbReference type="EMBL" id="KXN69176.1"/>
    </source>
</evidence>
<reference evidence="2 3" key="1">
    <citation type="journal article" date="2015" name="Genome Biol. Evol.">
        <title>Phylogenomic analyses indicate that early fungi evolved digesting cell walls of algal ancestors of land plants.</title>
        <authorList>
            <person name="Chang Y."/>
            <person name="Wang S."/>
            <person name="Sekimoto S."/>
            <person name="Aerts A.L."/>
            <person name="Choi C."/>
            <person name="Clum A."/>
            <person name="LaButti K.M."/>
            <person name="Lindquist E.A."/>
            <person name="Yee Ngan C."/>
            <person name="Ohm R.A."/>
            <person name="Salamov A.A."/>
            <person name="Grigoriev I.V."/>
            <person name="Spatafora J.W."/>
            <person name="Berbee M.L."/>
        </authorList>
    </citation>
    <scope>NUCLEOTIDE SEQUENCE [LARGE SCALE GENOMIC DNA]</scope>
    <source>
        <strain evidence="2 3">NRRL 28638</strain>
    </source>
</reference>
<accession>A0A137P2A1</accession>
<keyword evidence="1" id="KW-0472">Membrane</keyword>
<name>A0A137P2A1_CONC2</name>
<dbReference type="AlphaFoldDB" id="A0A137P2A1"/>
<proteinExistence type="predicted"/>
<gene>
    <name evidence="2" type="ORF">CONCODRAFT_8466</name>
</gene>
<keyword evidence="1" id="KW-0812">Transmembrane</keyword>
<evidence type="ECO:0000313" key="3">
    <source>
        <dbReference type="Proteomes" id="UP000070444"/>
    </source>
</evidence>
<protein>
    <submittedName>
        <fullName evidence="2">Uncharacterized protein</fullName>
    </submittedName>
</protein>
<dbReference type="EMBL" id="KQ964545">
    <property type="protein sequence ID" value="KXN69176.1"/>
    <property type="molecule type" value="Genomic_DNA"/>
</dbReference>
<dbReference type="Proteomes" id="UP000070444">
    <property type="component" value="Unassembled WGS sequence"/>
</dbReference>
<keyword evidence="3" id="KW-1185">Reference proteome</keyword>
<sequence length="250" mass="28370">METIKYSQNPDYFSKPKLTTKRLPKYNVKCSLFQFLVYILEIIVLIVCIVLIVSNYILITPELNLKSTSLLQNPRNILSLQNFPQITINSNINAVVSNWNLIPLPISFDVRASINSDDPADKVIVAQVRNFVLLPRRQNYATIPITANLNLFQDNMKSLLQLLDACGMLGQDRTMIKINVYADAYIGYWPIAIPVKNLNFKGQYLPCPMSERSLGEIALLAANQLLPYEGLYNGTENDIAEQETPTYDTY</sequence>